<accession>A0ABP9VCT3</accession>
<organism evidence="1 2">
    <name type="scientific">Deinococcus xinjiangensis</name>
    <dbReference type="NCBI Taxonomy" id="457454"/>
    <lineage>
        <taxon>Bacteria</taxon>
        <taxon>Thermotogati</taxon>
        <taxon>Deinococcota</taxon>
        <taxon>Deinococci</taxon>
        <taxon>Deinococcales</taxon>
        <taxon>Deinococcaceae</taxon>
        <taxon>Deinococcus</taxon>
    </lineage>
</organism>
<reference evidence="1 2" key="1">
    <citation type="submission" date="2024-02" db="EMBL/GenBank/DDBJ databases">
        <title>Deinococcus xinjiangensis NBRC 107630.</title>
        <authorList>
            <person name="Ichikawa N."/>
            <person name="Katano-Makiyama Y."/>
            <person name="Hidaka K."/>
        </authorList>
    </citation>
    <scope>NUCLEOTIDE SEQUENCE [LARGE SCALE GENOMIC DNA]</scope>
    <source>
        <strain evidence="1 2">NBRC 107630</strain>
    </source>
</reference>
<evidence type="ECO:0000313" key="1">
    <source>
        <dbReference type="EMBL" id="GAA5501113.1"/>
    </source>
</evidence>
<sequence>MRDFPEGFDPLSQLEVKTLEASARAKRTKKREAFGREAMATLRGIAIAQRFLRRQGLSGLMVFKEKLRDVAVDALPELDPESPVKGVV</sequence>
<dbReference type="EMBL" id="BAABRN010000006">
    <property type="protein sequence ID" value="GAA5501113.1"/>
    <property type="molecule type" value="Genomic_DNA"/>
</dbReference>
<dbReference type="Proteomes" id="UP001458946">
    <property type="component" value="Unassembled WGS sequence"/>
</dbReference>
<protein>
    <submittedName>
        <fullName evidence="1">Uncharacterized protein</fullName>
    </submittedName>
</protein>
<keyword evidence="2" id="KW-1185">Reference proteome</keyword>
<proteinExistence type="predicted"/>
<gene>
    <name evidence="1" type="ORF">Dxin01_00844</name>
</gene>
<evidence type="ECO:0000313" key="2">
    <source>
        <dbReference type="Proteomes" id="UP001458946"/>
    </source>
</evidence>
<dbReference type="RefSeq" id="WP_353541087.1">
    <property type="nucleotide sequence ID" value="NZ_BAABRN010000006.1"/>
</dbReference>
<comment type="caution">
    <text evidence="1">The sequence shown here is derived from an EMBL/GenBank/DDBJ whole genome shotgun (WGS) entry which is preliminary data.</text>
</comment>
<name>A0ABP9VCT3_9DEIO</name>